<dbReference type="RefSeq" id="WP_186935286.1">
    <property type="nucleotide sequence ID" value="NZ_JACOPS010000002.1"/>
</dbReference>
<comment type="caution">
    <text evidence="1">The sequence shown here is derived from an EMBL/GenBank/DDBJ whole genome shotgun (WGS) entry which is preliminary data.</text>
</comment>
<name>A0ABR7HKX4_9FIRM</name>
<accession>A0ABR7HKX4</accession>
<evidence type="ECO:0000313" key="2">
    <source>
        <dbReference type="Proteomes" id="UP000636755"/>
    </source>
</evidence>
<dbReference type="EMBL" id="JACOPS010000002">
    <property type="protein sequence ID" value="MBC5728117.1"/>
    <property type="molecule type" value="Genomic_DNA"/>
</dbReference>
<proteinExistence type="predicted"/>
<protein>
    <submittedName>
        <fullName evidence="1">Uncharacterized protein</fullName>
    </submittedName>
</protein>
<reference evidence="1 2" key="1">
    <citation type="submission" date="2020-08" db="EMBL/GenBank/DDBJ databases">
        <title>Genome public.</title>
        <authorList>
            <person name="Liu C."/>
            <person name="Sun Q."/>
        </authorList>
    </citation>
    <scope>NUCLEOTIDE SEQUENCE [LARGE SCALE GENOMIC DNA]</scope>
    <source>
        <strain evidence="1 2">NSJ-71</strain>
    </source>
</reference>
<evidence type="ECO:0000313" key="1">
    <source>
        <dbReference type="EMBL" id="MBC5728117.1"/>
    </source>
</evidence>
<keyword evidence="2" id="KW-1185">Reference proteome</keyword>
<gene>
    <name evidence="1" type="ORF">H8R91_06225</name>
</gene>
<sequence>MDKLNTEILELYKFIEDNYKNESDEIYYSLELLLNCLVNTKNALANDISKNSGNLSKVGYLYTYATKIENLEEIIGNYLSAFVSDNSNTTEKLKYDDGEKQIVKNYNDYETPHLLSESFTNKKISAFIFEGIKYEVNDWKSALLKLCEILVNKDSDKFLSFVNSDLFSGKKRKYFVFNCREEHYRKIASTNIYVYTCFNTNTICEFMIKLLQEYNIPMDNVYVYLREENAFQKNENSKYSDKNHTEDVKIGKYVRESMRNLSNKHYRFSQDMLDKLTDGDATKKLFGIGIPFFKEVKMGVDIYVLTKDIYGYNRYWKEIFRFNDKDYLIVSQWTKNNADRFINWFKGLSI</sequence>
<organism evidence="1 2">
    <name type="scientific">Ruminococcus intestinalis</name>
    <dbReference type="NCBI Taxonomy" id="2763066"/>
    <lineage>
        <taxon>Bacteria</taxon>
        <taxon>Bacillati</taxon>
        <taxon>Bacillota</taxon>
        <taxon>Clostridia</taxon>
        <taxon>Eubacteriales</taxon>
        <taxon>Oscillospiraceae</taxon>
        <taxon>Ruminococcus</taxon>
    </lineage>
</organism>
<dbReference type="Proteomes" id="UP000636755">
    <property type="component" value="Unassembled WGS sequence"/>
</dbReference>